<proteinExistence type="predicted"/>
<reference evidence="2 3" key="1">
    <citation type="submission" date="2018-06" db="EMBL/GenBank/DDBJ databases">
        <authorList>
            <consortium name="Pathogen Informatics"/>
            <person name="Doyle S."/>
        </authorList>
    </citation>
    <scope>NUCLEOTIDE SEQUENCE [LARGE SCALE GENOMIC DNA]</scope>
    <source>
        <strain evidence="2 3">NCTC11645</strain>
    </source>
</reference>
<feature type="compositionally biased region" description="Basic and acidic residues" evidence="1">
    <location>
        <begin position="100"/>
        <end position="109"/>
    </location>
</feature>
<dbReference type="Proteomes" id="UP000254512">
    <property type="component" value="Unassembled WGS sequence"/>
</dbReference>
<dbReference type="AlphaFoldDB" id="A0A377HNE7"/>
<sequence>MLQRSISLPEIPTTQNNSPIVVESTDISILCVRQTSSQAINIPSFDEIDGIKFKAIKLRIKTPFGGGGIGVQKEGKDRNINIEAEAFGFGAEFEVKVEKTSKKEKDVKDPTISQTPEKPSRPKLVRQNCICE</sequence>
<evidence type="ECO:0000313" key="2">
    <source>
        <dbReference type="EMBL" id="STO57760.1"/>
    </source>
</evidence>
<accession>A0A377HNE7</accession>
<gene>
    <name evidence="2" type="ORF">NCTC11645_02153</name>
</gene>
<evidence type="ECO:0000313" key="3">
    <source>
        <dbReference type="Proteomes" id="UP000254512"/>
    </source>
</evidence>
<feature type="region of interest" description="Disordered" evidence="1">
    <location>
        <begin position="100"/>
        <end position="132"/>
    </location>
</feature>
<evidence type="ECO:0000256" key="1">
    <source>
        <dbReference type="SAM" id="MobiDB-lite"/>
    </source>
</evidence>
<protein>
    <submittedName>
        <fullName evidence="2">Uncharacterized protein</fullName>
    </submittedName>
</protein>
<dbReference type="EMBL" id="UGHD01000002">
    <property type="protein sequence ID" value="STO57760.1"/>
    <property type="molecule type" value="Genomic_DNA"/>
</dbReference>
<organism evidence="2 3">
    <name type="scientific">Grimontia hollisae</name>
    <name type="common">Vibrio hollisae</name>
    <dbReference type="NCBI Taxonomy" id="673"/>
    <lineage>
        <taxon>Bacteria</taxon>
        <taxon>Pseudomonadati</taxon>
        <taxon>Pseudomonadota</taxon>
        <taxon>Gammaproteobacteria</taxon>
        <taxon>Vibrionales</taxon>
        <taxon>Vibrionaceae</taxon>
        <taxon>Grimontia</taxon>
    </lineage>
</organism>
<dbReference type="RefSeq" id="WP_115659884.1">
    <property type="nucleotide sequence ID" value="NZ_CP035690.1"/>
</dbReference>
<name>A0A377HNE7_GRIHO</name>